<dbReference type="InterPro" id="IPR036390">
    <property type="entry name" value="WH_DNA-bd_sf"/>
</dbReference>
<sequence>MMARGDERTGGAPSARLYRHVIDVLRAEIEGAVLRPGDRLPSEKRLVERFDVSRLTIREAVIGLEILGLVEPRHGSGVFVRSNRVTQTAQTCGLDIGPVELIEARRIVEVQTAALAALEATDEQIAAMRDILADMDKEERAEGNAEWIADRDFHLAIARASQNAVLAMMVEAMWDLRRRSPLSHEMLERIARAGQTPRIADHHRILEAIEKRDPAAARRAMRAHLDRVMADLLDFTELEAKARVSTEIAHRRETARRRAAL</sequence>
<dbReference type="SUPFAM" id="SSF46785">
    <property type="entry name" value="Winged helix' DNA-binding domain"/>
    <property type="match status" value="1"/>
</dbReference>
<dbReference type="InterPro" id="IPR011711">
    <property type="entry name" value="GntR_C"/>
</dbReference>
<dbReference type="EMBL" id="DOYJ01000130">
    <property type="protein sequence ID" value="HCB75438.1"/>
    <property type="molecule type" value="Genomic_DNA"/>
</dbReference>
<dbReference type="GO" id="GO:0003700">
    <property type="term" value="F:DNA-binding transcription factor activity"/>
    <property type="evidence" value="ECO:0007669"/>
    <property type="project" value="InterPro"/>
</dbReference>
<accession>A0A3D0WBT6</accession>
<evidence type="ECO:0000256" key="2">
    <source>
        <dbReference type="ARBA" id="ARBA00023125"/>
    </source>
</evidence>
<evidence type="ECO:0000256" key="1">
    <source>
        <dbReference type="ARBA" id="ARBA00023015"/>
    </source>
</evidence>
<dbReference type="Pfam" id="PF07729">
    <property type="entry name" value="FCD"/>
    <property type="match status" value="1"/>
</dbReference>
<protein>
    <submittedName>
        <fullName evidence="5">GntR family transcriptional regulator</fullName>
    </submittedName>
</protein>
<comment type="caution">
    <text evidence="5">The sequence shown here is derived from an EMBL/GenBank/DDBJ whole genome shotgun (WGS) entry which is preliminary data.</text>
</comment>
<dbReference type="SUPFAM" id="SSF48008">
    <property type="entry name" value="GntR ligand-binding domain-like"/>
    <property type="match status" value="1"/>
</dbReference>
<dbReference type="Gene3D" id="1.10.10.10">
    <property type="entry name" value="Winged helix-like DNA-binding domain superfamily/Winged helix DNA-binding domain"/>
    <property type="match status" value="1"/>
</dbReference>
<dbReference type="Pfam" id="PF00392">
    <property type="entry name" value="GntR"/>
    <property type="match status" value="1"/>
</dbReference>
<dbReference type="InterPro" id="IPR000524">
    <property type="entry name" value="Tscrpt_reg_HTH_GntR"/>
</dbReference>
<dbReference type="Proteomes" id="UP000262699">
    <property type="component" value="Unassembled WGS sequence"/>
</dbReference>
<dbReference type="PRINTS" id="PR00035">
    <property type="entry name" value="HTHGNTR"/>
</dbReference>
<keyword evidence="1" id="KW-0805">Transcription regulation</keyword>
<dbReference type="GO" id="GO:0003677">
    <property type="term" value="F:DNA binding"/>
    <property type="evidence" value="ECO:0007669"/>
    <property type="project" value="UniProtKB-KW"/>
</dbReference>
<dbReference type="CDD" id="cd07377">
    <property type="entry name" value="WHTH_GntR"/>
    <property type="match status" value="1"/>
</dbReference>
<dbReference type="SMART" id="SM00345">
    <property type="entry name" value="HTH_GNTR"/>
    <property type="match status" value="1"/>
</dbReference>
<feature type="domain" description="HTH gntR-type" evidence="4">
    <location>
        <begin position="15"/>
        <end position="83"/>
    </location>
</feature>
<dbReference type="InterPro" id="IPR036388">
    <property type="entry name" value="WH-like_DNA-bd_sf"/>
</dbReference>
<name>A0A3D0WBT6_9SPHN</name>
<evidence type="ECO:0000313" key="6">
    <source>
        <dbReference type="Proteomes" id="UP000262699"/>
    </source>
</evidence>
<dbReference type="PROSITE" id="PS50949">
    <property type="entry name" value="HTH_GNTR"/>
    <property type="match status" value="1"/>
</dbReference>
<evidence type="ECO:0000256" key="3">
    <source>
        <dbReference type="ARBA" id="ARBA00023163"/>
    </source>
</evidence>
<dbReference type="Gene3D" id="1.20.120.530">
    <property type="entry name" value="GntR ligand-binding domain-like"/>
    <property type="match status" value="1"/>
</dbReference>
<gene>
    <name evidence="5" type="ORF">DEP91_04580</name>
</gene>
<keyword evidence="3" id="KW-0804">Transcription</keyword>
<reference evidence="5 6" key="1">
    <citation type="journal article" date="2018" name="Nat. Biotechnol.">
        <title>A standardized bacterial taxonomy based on genome phylogeny substantially revises the tree of life.</title>
        <authorList>
            <person name="Parks D.H."/>
            <person name="Chuvochina M."/>
            <person name="Waite D.W."/>
            <person name="Rinke C."/>
            <person name="Skarshewski A."/>
            <person name="Chaumeil P.A."/>
            <person name="Hugenholtz P."/>
        </authorList>
    </citation>
    <scope>NUCLEOTIDE SEQUENCE [LARGE SCALE GENOMIC DNA]</scope>
    <source>
        <strain evidence="5">UBA9015</strain>
    </source>
</reference>
<keyword evidence="2" id="KW-0238">DNA-binding</keyword>
<evidence type="ECO:0000259" key="4">
    <source>
        <dbReference type="PROSITE" id="PS50949"/>
    </source>
</evidence>
<dbReference type="AlphaFoldDB" id="A0A3D0WBT6"/>
<dbReference type="PANTHER" id="PTHR43537:SF5">
    <property type="entry name" value="UXU OPERON TRANSCRIPTIONAL REGULATOR"/>
    <property type="match status" value="1"/>
</dbReference>
<dbReference type="InterPro" id="IPR008920">
    <property type="entry name" value="TF_FadR/GntR_C"/>
</dbReference>
<evidence type="ECO:0000313" key="5">
    <source>
        <dbReference type="EMBL" id="HCB75438.1"/>
    </source>
</evidence>
<dbReference type="PANTHER" id="PTHR43537">
    <property type="entry name" value="TRANSCRIPTIONAL REGULATOR, GNTR FAMILY"/>
    <property type="match status" value="1"/>
</dbReference>
<dbReference type="SMART" id="SM00895">
    <property type="entry name" value="FCD"/>
    <property type="match status" value="1"/>
</dbReference>
<proteinExistence type="predicted"/>
<organism evidence="5 6">
    <name type="scientific">Sphingomonas bacterium</name>
    <dbReference type="NCBI Taxonomy" id="1895847"/>
    <lineage>
        <taxon>Bacteria</taxon>
        <taxon>Pseudomonadati</taxon>
        <taxon>Pseudomonadota</taxon>
        <taxon>Alphaproteobacteria</taxon>
        <taxon>Sphingomonadales</taxon>
        <taxon>Sphingomonadaceae</taxon>
        <taxon>Sphingomonas</taxon>
    </lineage>
</organism>